<keyword evidence="4 7" id="KW-0731">Sigma factor</keyword>
<dbReference type="NCBIfam" id="TIGR02937">
    <property type="entry name" value="sigma70-ECF"/>
    <property type="match status" value="1"/>
</dbReference>
<sequence>MKTFLVPLTQEEETDCLCRLKNGEQGAKEELVLHNMRLVAHVAKKYVSSEEEQEDLISIGTIGLMKAVDSFRPEYGNKFATYAIRCVDNELLMHLRSKKKQRKEVSMFEPIGTDKEGNQIQLVDVLEFHDKNVADEVTKREQMKKICTFMNDVLSEREAFIIRRRYGIGGNQELTQREIARALGISRSYVSRIEKRALEKLKKVISE</sequence>
<dbReference type="Proteomes" id="UP000446657">
    <property type="component" value="Unassembled WGS sequence"/>
</dbReference>
<dbReference type="Gene3D" id="1.20.120.1810">
    <property type="match status" value="1"/>
</dbReference>
<dbReference type="Proteomes" id="UP000049979">
    <property type="component" value="Unassembled WGS sequence"/>
</dbReference>
<dbReference type="GO" id="GO:0006352">
    <property type="term" value="P:DNA-templated transcription initiation"/>
    <property type="evidence" value="ECO:0007669"/>
    <property type="project" value="InterPro"/>
</dbReference>
<keyword evidence="5 7" id="KW-0238">DNA-binding</keyword>
<proteinExistence type="inferred from homology"/>
<evidence type="ECO:0000256" key="2">
    <source>
        <dbReference type="ARBA" id="ARBA00022969"/>
    </source>
</evidence>
<dbReference type="PANTHER" id="PTHR30376:SF3">
    <property type="entry name" value="RNA POLYMERASE SIGMA FACTOR RPOH"/>
    <property type="match status" value="1"/>
</dbReference>
<dbReference type="InterPro" id="IPR050813">
    <property type="entry name" value="Sigma-70_Factor"/>
</dbReference>
<dbReference type="Pfam" id="PF04542">
    <property type="entry name" value="Sigma70_r2"/>
    <property type="match status" value="1"/>
</dbReference>
<dbReference type="NCBIfam" id="NF004471">
    <property type="entry name" value="PRK05803.1"/>
    <property type="match status" value="1"/>
</dbReference>
<feature type="domain" description="HTH cro/C1-type" evidence="8">
    <location>
        <begin position="174"/>
        <end position="195"/>
    </location>
</feature>
<dbReference type="OrthoDB" id="9809557at2"/>
<dbReference type="SUPFAM" id="SSF88946">
    <property type="entry name" value="Sigma2 domain of RNA polymerase sigma factors"/>
    <property type="match status" value="1"/>
</dbReference>
<evidence type="ECO:0000256" key="7">
    <source>
        <dbReference type="RuleBase" id="RU362124"/>
    </source>
</evidence>
<evidence type="ECO:0000259" key="8">
    <source>
        <dbReference type="PROSITE" id="PS50943"/>
    </source>
</evidence>
<evidence type="ECO:0000313" key="12">
    <source>
        <dbReference type="Proteomes" id="UP000446657"/>
    </source>
</evidence>
<dbReference type="RefSeq" id="WP_055067922.1">
    <property type="nucleotide sequence ID" value="NZ_CP173697.1"/>
</dbReference>
<reference evidence="10 12" key="3">
    <citation type="journal article" date="2019" name="Nat. Med.">
        <title>A library of human gut bacterial isolates paired with longitudinal multiomics data enables mechanistic microbiome research.</title>
        <authorList>
            <person name="Poyet M."/>
            <person name="Groussin M."/>
            <person name="Gibbons S.M."/>
            <person name="Avila-Pacheco J."/>
            <person name="Jiang X."/>
            <person name="Kearney S.M."/>
            <person name="Perrotta A.R."/>
            <person name="Berdy B."/>
            <person name="Zhao S."/>
            <person name="Lieberman T.D."/>
            <person name="Swanson P.K."/>
            <person name="Smith M."/>
            <person name="Roesemann S."/>
            <person name="Alexander J.E."/>
            <person name="Rich S.A."/>
            <person name="Livny J."/>
            <person name="Vlamakis H."/>
            <person name="Clish C."/>
            <person name="Bullock K."/>
            <person name="Deik A."/>
            <person name="Scott J."/>
            <person name="Pierce K.A."/>
            <person name="Xavier R.J."/>
            <person name="Alm E.J."/>
        </authorList>
    </citation>
    <scope>NUCLEOTIDE SEQUENCE [LARGE SCALE GENOMIC DNA]</scope>
    <source>
        <strain evidence="10 12">BIOML-A1</strain>
    </source>
</reference>
<dbReference type="PROSITE" id="PS50943">
    <property type="entry name" value="HTH_CROC1"/>
    <property type="match status" value="1"/>
</dbReference>
<accession>A0A0M6WN91</accession>
<dbReference type="InterPro" id="IPR007630">
    <property type="entry name" value="RNA_pol_sigma70_r4"/>
</dbReference>
<evidence type="ECO:0000313" key="10">
    <source>
        <dbReference type="EMBL" id="MTR82665.1"/>
    </source>
</evidence>
<comment type="similarity">
    <text evidence="1 7">Belongs to the sigma-70 factor family.</text>
</comment>
<dbReference type="PRINTS" id="PR00046">
    <property type="entry name" value="SIGMA70FCT"/>
</dbReference>
<dbReference type="InterPro" id="IPR036388">
    <property type="entry name" value="WH-like_DNA-bd_sf"/>
</dbReference>
<reference evidence="9" key="1">
    <citation type="submission" date="2015-05" db="EMBL/GenBank/DDBJ databases">
        <authorList>
            <person name="Wang D.B."/>
            <person name="Wang M."/>
        </authorList>
    </citation>
    <scope>NUCLEOTIDE SEQUENCE [LARGE SCALE GENOMIC DNA]</scope>
    <source>
        <strain evidence="9">M72</strain>
    </source>
</reference>
<dbReference type="EMBL" id="WNAL01000032">
    <property type="protein sequence ID" value="MTR82665.1"/>
    <property type="molecule type" value="Genomic_DNA"/>
</dbReference>
<dbReference type="InterPro" id="IPR013325">
    <property type="entry name" value="RNA_pol_sigma_r2"/>
</dbReference>
<dbReference type="GO" id="GO:0016987">
    <property type="term" value="F:sigma factor activity"/>
    <property type="evidence" value="ECO:0007669"/>
    <property type="project" value="UniProtKB-KW"/>
</dbReference>
<dbReference type="Pfam" id="PF04545">
    <property type="entry name" value="Sigma70_r4"/>
    <property type="match status" value="1"/>
</dbReference>
<evidence type="ECO:0000256" key="1">
    <source>
        <dbReference type="ARBA" id="ARBA00007788"/>
    </source>
</evidence>
<protein>
    <recommendedName>
        <fullName evidence="7">RNA polymerase sigma factor</fullName>
    </recommendedName>
</protein>
<evidence type="ECO:0000256" key="4">
    <source>
        <dbReference type="ARBA" id="ARBA00023082"/>
    </source>
</evidence>
<dbReference type="STRING" id="301302.ERS852420_02827"/>
<dbReference type="Gene3D" id="1.10.10.10">
    <property type="entry name" value="Winged helix-like DNA-binding domain superfamily/Winged helix DNA-binding domain"/>
    <property type="match status" value="1"/>
</dbReference>
<dbReference type="InterPro" id="IPR013324">
    <property type="entry name" value="RNA_pol_sigma_r3/r4-like"/>
</dbReference>
<keyword evidence="2" id="KW-0749">Sporulation</keyword>
<dbReference type="GO" id="GO:0003677">
    <property type="term" value="F:DNA binding"/>
    <property type="evidence" value="ECO:0007669"/>
    <property type="project" value="UniProtKB-KW"/>
</dbReference>
<dbReference type="InterPro" id="IPR001387">
    <property type="entry name" value="Cro/C1-type_HTH"/>
</dbReference>
<organism evidence="9 11">
    <name type="scientific">Roseburia faecis</name>
    <dbReference type="NCBI Taxonomy" id="301302"/>
    <lineage>
        <taxon>Bacteria</taxon>
        <taxon>Bacillati</taxon>
        <taxon>Bacillota</taxon>
        <taxon>Clostridia</taxon>
        <taxon>Lachnospirales</taxon>
        <taxon>Lachnospiraceae</taxon>
        <taxon>Roseburia</taxon>
    </lineage>
</organism>
<dbReference type="AlphaFoldDB" id="A0A0M6WN91"/>
<evidence type="ECO:0000256" key="5">
    <source>
        <dbReference type="ARBA" id="ARBA00023125"/>
    </source>
</evidence>
<dbReference type="GO" id="GO:0030435">
    <property type="term" value="P:sporulation resulting in formation of a cellular spore"/>
    <property type="evidence" value="ECO:0007669"/>
    <property type="project" value="UniProtKB-KW"/>
</dbReference>
<dbReference type="CDD" id="cd06171">
    <property type="entry name" value="Sigma70_r4"/>
    <property type="match status" value="1"/>
</dbReference>
<gene>
    <name evidence="10" type="ORF">GMD30_13445</name>
    <name evidence="9" type="ORF">M72_07551</name>
</gene>
<dbReference type="PANTHER" id="PTHR30376">
    <property type="entry name" value="SIGMA FACTOR RPOH HEAT SHOCK RELATED"/>
    <property type="match status" value="1"/>
</dbReference>
<evidence type="ECO:0000256" key="6">
    <source>
        <dbReference type="ARBA" id="ARBA00023163"/>
    </source>
</evidence>
<keyword evidence="11" id="KW-1185">Reference proteome</keyword>
<dbReference type="InterPro" id="IPR014284">
    <property type="entry name" value="RNA_pol_sigma-70_dom"/>
</dbReference>
<name>A0A0M6WN91_9FIRM</name>
<keyword evidence="3 7" id="KW-0805">Transcription regulation</keyword>
<dbReference type="PROSITE" id="PS00715">
    <property type="entry name" value="SIGMA70_1"/>
    <property type="match status" value="1"/>
</dbReference>
<dbReference type="SUPFAM" id="SSF88659">
    <property type="entry name" value="Sigma3 and sigma4 domains of RNA polymerase sigma factors"/>
    <property type="match status" value="1"/>
</dbReference>
<evidence type="ECO:0000256" key="3">
    <source>
        <dbReference type="ARBA" id="ARBA00023015"/>
    </source>
</evidence>
<dbReference type="EMBL" id="CVRR01000019">
    <property type="protein sequence ID" value="CRL38714.1"/>
    <property type="molecule type" value="Genomic_DNA"/>
</dbReference>
<dbReference type="InterPro" id="IPR000943">
    <property type="entry name" value="RNA_pol_sigma70"/>
</dbReference>
<dbReference type="PIRSF" id="PIRSF000770">
    <property type="entry name" value="RNA_pol_sigma-SigE/K"/>
    <property type="match status" value="1"/>
</dbReference>
<reference evidence="11" key="2">
    <citation type="submission" date="2015-05" db="EMBL/GenBank/DDBJ databases">
        <authorList>
            <consortium name="Pathogen Informatics"/>
        </authorList>
    </citation>
    <scope>NUCLEOTIDE SEQUENCE [LARGE SCALE GENOMIC DNA]</scope>
    <source>
        <strain evidence="11">M72</strain>
    </source>
</reference>
<keyword evidence="6 7" id="KW-0804">Transcription</keyword>
<dbReference type="InterPro" id="IPR007627">
    <property type="entry name" value="RNA_pol_sigma70_r2"/>
</dbReference>
<comment type="function">
    <text evidence="7">Sigma factors are initiation factors that promote the attachment of RNA polymerase to specific initiation sites and are then released.</text>
</comment>
<evidence type="ECO:0000313" key="11">
    <source>
        <dbReference type="Proteomes" id="UP000049979"/>
    </source>
</evidence>
<evidence type="ECO:0000313" key="9">
    <source>
        <dbReference type="EMBL" id="CRL38714.1"/>
    </source>
</evidence>
<dbReference type="PROSITE" id="PS00716">
    <property type="entry name" value="SIGMA70_2"/>
    <property type="match status" value="1"/>
</dbReference>